<dbReference type="AlphaFoldDB" id="A0AAN7GZI2"/>
<dbReference type="GO" id="GO:0008239">
    <property type="term" value="F:dipeptidyl-peptidase activity"/>
    <property type="evidence" value="ECO:0007669"/>
    <property type="project" value="TreeGrafter"/>
</dbReference>
<dbReference type="Gene3D" id="3.40.50.1820">
    <property type="entry name" value="alpha/beta hydrolase"/>
    <property type="match status" value="2"/>
</dbReference>
<evidence type="ECO:0000256" key="5">
    <source>
        <dbReference type="ARBA" id="ARBA00023180"/>
    </source>
</evidence>
<evidence type="ECO:0000256" key="6">
    <source>
        <dbReference type="SAM" id="SignalP"/>
    </source>
</evidence>
<dbReference type="PANTHER" id="PTHR11010">
    <property type="entry name" value="PROTEASE S28 PRO-X CARBOXYPEPTIDASE-RELATED"/>
    <property type="match status" value="1"/>
</dbReference>
<dbReference type="GO" id="GO:0006508">
    <property type="term" value="P:proteolysis"/>
    <property type="evidence" value="ECO:0007669"/>
    <property type="project" value="UniProtKB-KW"/>
</dbReference>
<feature type="signal peptide" evidence="6">
    <location>
        <begin position="1"/>
        <end position="22"/>
    </location>
</feature>
<feature type="chain" id="PRO_5042874073" evidence="6">
    <location>
        <begin position="23"/>
        <end position="544"/>
    </location>
</feature>
<evidence type="ECO:0000256" key="4">
    <source>
        <dbReference type="ARBA" id="ARBA00022801"/>
    </source>
</evidence>
<comment type="caution">
    <text evidence="7">The sequence shown here is derived from an EMBL/GenBank/DDBJ whole genome shotgun (WGS) entry which is preliminary data.</text>
</comment>
<dbReference type="Pfam" id="PF05577">
    <property type="entry name" value="Peptidase_S28"/>
    <property type="match status" value="1"/>
</dbReference>
<reference evidence="7" key="2">
    <citation type="submission" date="2023-05" db="EMBL/GenBank/DDBJ databases">
        <authorList>
            <consortium name="Lawrence Berkeley National Laboratory"/>
            <person name="Steindorff A."/>
            <person name="Hensen N."/>
            <person name="Bonometti L."/>
            <person name="Westerberg I."/>
            <person name="Brannstrom I.O."/>
            <person name="Guillou S."/>
            <person name="Cros-Aarteil S."/>
            <person name="Calhoun S."/>
            <person name="Haridas S."/>
            <person name="Kuo A."/>
            <person name="Mondo S."/>
            <person name="Pangilinan J."/>
            <person name="Riley R."/>
            <person name="Labutti K."/>
            <person name="Andreopoulos B."/>
            <person name="Lipzen A."/>
            <person name="Chen C."/>
            <person name="Yanf M."/>
            <person name="Daum C."/>
            <person name="Ng V."/>
            <person name="Clum A."/>
            <person name="Ohm R."/>
            <person name="Martin F."/>
            <person name="Silar P."/>
            <person name="Natvig D."/>
            <person name="Lalanne C."/>
            <person name="Gautier V."/>
            <person name="Ament-Velasquez S.L."/>
            <person name="Kruys A."/>
            <person name="Hutchinson M.I."/>
            <person name="Powell A.J."/>
            <person name="Barry K."/>
            <person name="Miller A.N."/>
            <person name="Grigoriev I.V."/>
            <person name="Debuchy R."/>
            <person name="Gladieux P."/>
            <person name="Thoren M.H."/>
            <person name="Johannesson H."/>
        </authorList>
    </citation>
    <scope>NUCLEOTIDE SEQUENCE</scope>
    <source>
        <strain evidence="7">CBS 990.96</strain>
    </source>
</reference>
<dbReference type="EMBL" id="MU865400">
    <property type="protein sequence ID" value="KAK4224179.1"/>
    <property type="molecule type" value="Genomic_DNA"/>
</dbReference>
<keyword evidence="4" id="KW-0378">Hydrolase</keyword>
<dbReference type="Proteomes" id="UP001301958">
    <property type="component" value="Unassembled WGS sequence"/>
</dbReference>
<evidence type="ECO:0000313" key="8">
    <source>
        <dbReference type="Proteomes" id="UP001301958"/>
    </source>
</evidence>
<dbReference type="PANTHER" id="PTHR11010:SF23">
    <property type="entry name" value="SERINE PEPTIDASE"/>
    <property type="match status" value="1"/>
</dbReference>
<organism evidence="7 8">
    <name type="scientific">Podospora fimiseda</name>
    <dbReference type="NCBI Taxonomy" id="252190"/>
    <lineage>
        <taxon>Eukaryota</taxon>
        <taxon>Fungi</taxon>
        <taxon>Dikarya</taxon>
        <taxon>Ascomycota</taxon>
        <taxon>Pezizomycotina</taxon>
        <taxon>Sordariomycetes</taxon>
        <taxon>Sordariomycetidae</taxon>
        <taxon>Sordariales</taxon>
        <taxon>Podosporaceae</taxon>
        <taxon>Podospora</taxon>
    </lineage>
</organism>
<keyword evidence="3 6" id="KW-0732">Signal</keyword>
<protein>
    <submittedName>
        <fullName evidence="7">Peptidase S28</fullName>
    </submittedName>
</protein>
<dbReference type="SUPFAM" id="SSF53474">
    <property type="entry name" value="alpha/beta-Hydrolases"/>
    <property type="match status" value="1"/>
</dbReference>
<proteinExistence type="inferred from homology"/>
<dbReference type="GO" id="GO:0070008">
    <property type="term" value="F:serine-type exopeptidase activity"/>
    <property type="evidence" value="ECO:0007669"/>
    <property type="project" value="InterPro"/>
</dbReference>
<evidence type="ECO:0000256" key="3">
    <source>
        <dbReference type="ARBA" id="ARBA00022729"/>
    </source>
</evidence>
<comment type="similarity">
    <text evidence="1">Belongs to the peptidase S28 family.</text>
</comment>
<evidence type="ECO:0000256" key="2">
    <source>
        <dbReference type="ARBA" id="ARBA00022670"/>
    </source>
</evidence>
<dbReference type="InterPro" id="IPR029058">
    <property type="entry name" value="AB_hydrolase_fold"/>
</dbReference>
<sequence length="544" mass="62103">MKFLSFFSLSTTLLFLSSETSAFPDHKLAYRSDTHHLDHATIQHLNKRGAAFNGWGTFNQLIDHSNPNLGTFKQRYWYGTEFWNGPGSPIYLINIGEQNAEGFNVTWMSKDYLPGRFAQETGAAVILMEHRYWGNSSPFQLLTVENLTHLTLDNSLKDITYMANNLLLPFDRTNGSHPSKSPWIYMGGSYPGAIANWLAVREPGTFWAYYSSSGVVQAVTDFWQYFVPIQEATPANCTADIHAVIDHVDSVLMKGTSKEKDGLKEYFGLFGLSDVDFAFALAGVLFRWQNVQFYTSGQYDGTVPHYEFCDYVEGIWPNSTTSGMIPGKNGVGLNRALEGYSKYYRDVYVPDNQCNRGLECWQVTNATNPIYQYLGVQQDHRQWQWMLCNEPFEYWYGAPPRTENGGKSMVSRLINVDQFRKRCKLYFPELESGVAINKSASDVNKLTGGWSMTNITRVMHTNGEWDPWRDATLSSSFRDGGKFQGTKQVPVRVIKNGTHCSDLSRANWDANPELEKLMDEVVLNMKVWVDEYYGKTGVYRRRRM</sequence>
<keyword evidence="2" id="KW-0645">Protease</keyword>
<keyword evidence="8" id="KW-1185">Reference proteome</keyword>
<accession>A0AAN7GZI2</accession>
<reference evidence="7" key="1">
    <citation type="journal article" date="2023" name="Mol. Phylogenet. Evol.">
        <title>Genome-scale phylogeny and comparative genomics of the fungal order Sordariales.</title>
        <authorList>
            <person name="Hensen N."/>
            <person name="Bonometti L."/>
            <person name="Westerberg I."/>
            <person name="Brannstrom I.O."/>
            <person name="Guillou S."/>
            <person name="Cros-Aarteil S."/>
            <person name="Calhoun S."/>
            <person name="Haridas S."/>
            <person name="Kuo A."/>
            <person name="Mondo S."/>
            <person name="Pangilinan J."/>
            <person name="Riley R."/>
            <person name="LaButti K."/>
            <person name="Andreopoulos B."/>
            <person name="Lipzen A."/>
            <person name="Chen C."/>
            <person name="Yan M."/>
            <person name="Daum C."/>
            <person name="Ng V."/>
            <person name="Clum A."/>
            <person name="Steindorff A."/>
            <person name="Ohm R.A."/>
            <person name="Martin F."/>
            <person name="Silar P."/>
            <person name="Natvig D.O."/>
            <person name="Lalanne C."/>
            <person name="Gautier V."/>
            <person name="Ament-Velasquez S.L."/>
            <person name="Kruys A."/>
            <person name="Hutchinson M.I."/>
            <person name="Powell A.J."/>
            <person name="Barry K."/>
            <person name="Miller A.N."/>
            <person name="Grigoriev I.V."/>
            <person name="Debuchy R."/>
            <person name="Gladieux P."/>
            <person name="Hiltunen Thoren M."/>
            <person name="Johannesson H."/>
        </authorList>
    </citation>
    <scope>NUCLEOTIDE SEQUENCE</scope>
    <source>
        <strain evidence="7">CBS 990.96</strain>
    </source>
</reference>
<name>A0AAN7GZI2_9PEZI</name>
<evidence type="ECO:0000313" key="7">
    <source>
        <dbReference type="EMBL" id="KAK4224179.1"/>
    </source>
</evidence>
<keyword evidence="5" id="KW-0325">Glycoprotein</keyword>
<gene>
    <name evidence="7" type="ORF">QBC38DRAFT_485955</name>
</gene>
<evidence type="ECO:0000256" key="1">
    <source>
        <dbReference type="ARBA" id="ARBA00011079"/>
    </source>
</evidence>
<dbReference type="InterPro" id="IPR008758">
    <property type="entry name" value="Peptidase_S28"/>
</dbReference>